<gene>
    <name evidence="2" type="ORF">COX77_00385</name>
</gene>
<dbReference type="AlphaFoldDB" id="A0A2M7VGQ0"/>
<evidence type="ECO:0000313" key="2">
    <source>
        <dbReference type="EMBL" id="PIZ99820.1"/>
    </source>
</evidence>
<dbReference type="InterPro" id="IPR029044">
    <property type="entry name" value="Nucleotide-diphossugar_trans"/>
</dbReference>
<organism evidence="2 3">
    <name type="scientific">Candidatus Komeilibacteria bacterium CG_4_10_14_0_2_um_filter_37_10</name>
    <dbReference type="NCBI Taxonomy" id="1974470"/>
    <lineage>
        <taxon>Bacteria</taxon>
        <taxon>Candidatus Komeiliibacteriota</taxon>
    </lineage>
</organism>
<dbReference type="Proteomes" id="UP000230405">
    <property type="component" value="Unassembled WGS sequence"/>
</dbReference>
<accession>A0A2M7VGQ0</accession>
<dbReference type="InterPro" id="IPR050256">
    <property type="entry name" value="Glycosyltransferase_2"/>
</dbReference>
<dbReference type="PANTHER" id="PTHR48090">
    <property type="entry name" value="UNDECAPRENYL-PHOSPHATE 4-DEOXY-4-FORMAMIDO-L-ARABINOSE TRANSFERASE-RELATED"/>
    <property type="match status" value="1"/>
</dbReference>
<dbReference type="GO" id="GO:0016740">
    <property type="term" value="F:transferase activity"/>
    <property type="evidence" value="ECO:0007669"/>
    <property type="project" value="UniProtKB-KW"/>
</dbReference>
<name>A0A2M7VGQ0_9BACT</name>
<dbReference type="EMBL" id="PFPO01000009">
    <property type="protein sequence ID" value="PIZ99820.1"/>
    <property type="molecule type" value="Genomic_DNA"/>
</dbReference>
<dbReference type="Pfam" id="PF00535">
    <property type="entry name" value="Glycos_transf_2"/>
    <property type="match status" value="1"/>
</dbReference>
<comment type="caution">
    <text evidence="2">The sequence shown here is derived from an EMBL/GenBank/DDBJ whole genome shotgun (WGS) entry which is preliminary data.</text>
</comment>
<protein>
    <submittedName>
        <fullName evidence="2">Glycosyltransferase family 2 protein</fullName>
    </submittedName>
</protein>
<feature type="domain" description="Glycosyltransferase 2-like" evidence="1">
    <location>
        <begin position="10"/>
        <end position="166"/>
    </location>
</feature>
<dbReference type="PANTHER" id="PTHR48090:SF7">
    <property type="entry name" value="RFBJ PROTEIN"/>
    <property type="match status" value="1"/>
</dbReference>
<evidence type="ECO:0000313" key="3">
    <source>
        <dbReference type="Proteomes" id="UP000230405"/>
    </source>
</evidence>
<dbReference type="Gene3D" id="3.90.550.10">
    <property type="entry name" value="Spore Coat Polysaccharide Biosynthesis Protein SpsA, Chain A"/>
    <property type="match status" value="1"/>
</dbReference>
<dbReference type="CDD" id="cd04179">
    <property type="entry name" value="DPM_DPG-synthase_like"/>
    <property type="match status" value="1"/>
</dbReference>
<proteinExistence type="predicted"/>
<evidence type="ECO:0000259" key="1">
    <source>
        <dbReference type="Pfam" id="PF00535"/>
    </source>
</evidence>
<keyword evidence="2" id="KW-0808">Transferase</keyword>
<reference evidence="3" key="1">
    <citation type="submission" date="2017-09" db="EMBL/GenBank/DDBJ databases">
        <title>Depth-based differentiation of microbial function through sediment-hosted aquifers and enrichment of novel symbionts in the deep terrestrial subsurface.</title>
        <authorList>
            <person name="Probst A.J."/>
            <person name="Ladd B."/>
            <person name="Jarett J.K."/>
            <person name="Geller-Mcgrath D.E."/>
            <person name="Sieber C.M.K."/>
            <person name="Emerson J.B."/>
            <person name="Anantharaman K."/>
            <person name="Thomas B.C."/>
            <person name="Malmstrom R."/>
            <person name="Stieglmeier M."/>
            <person name="Klingl A."/>
            <person name="Woyke T."/>
            <person name="Ryan C.M."/>
            <person name="Banfield J.F."/>
        </authorList>
    </citation>
    <scope>NUCLEOTIDE SEQUENCE [LARGE SCALE GENOMIC DNA]</scope>
</reference>
<dbReference type="SUPFAM" id="SSF53448">
    <property type="entry name" value="Nucleotide-diphospho-sugar transferases"/>
    <property type="match status" value="1"/>
</dbReference>
<dbReference type="InterPro" id="IPR001173">
    <property type="entry name" value="Glyco_trans_2-like"/>
</dbReference>
<sequence>MAISPAKIFIVIPAYNEQDNISIVIQSLLKYEYQVIVVNDGSTDQTSWQVQQFPPVILLEHLVNLGMGAALATGTKYALSQGAQIIVHFDADRQMRVADIAQMILPIVQQEVDVTIGNRLANSQIPVLKKYFIFPIARILNNLMTGLYLVDVHNGFRALNAKAAQKINIEQQGMAHATEIVQKIKKFNLKYREVPVTIDYHVFGQGIGGGLKILHDLFLKKIV</sequence>